<evidence type="ECO:0000313" key="2">
    <source>
        <dbReference type="EMBL" id="KAG8198380.1"/>
    </source>
</evidence>
<dbReference type="AlphaFoldDB" id="A0AAV6VQG7"/>
<keyword evidence="1" id="KW-0812">Transmembrane</keyword>
<feature type="transmembrane region" description="Helical" evidence="1">
    <location>
        <begin position="73"/>
        <end position="92"/>
    </location>
</feature>
<protein>
    <submittedName>
        <fullName evidence="2">Uncharacterized protein</fullName>
    </submittedName>
</protein>
<dbReference type="EMBL" id="JAFNEN010000041">
    <property type="protein sequence ID" value="KAG8198380.1"/>
    <property type="molecule type" value="Genomic_DNA"/>
</dbReference>
<name>A0AAV6VQG7_9ARAC</name>
<comment type="caution">
    <text evidence="2">The sequence shown here is derived from an EMBL/GenBank/DDBJ whole genome shotgun (WGS) entry which is preliminary data.</text>
</comment>
<proteinExistence type="predicted"/>
<keyword evidence="3" id="KW-1185">Reference proteome</keyword>
<sequence length="99" mass="10946">MRDVYFIHDCSHVTRLCCCSPNLPKCLIEINKGAAGVPSSLTWRDEKSSSFRQGILNPSRLRFPKGLPGDAHLCIYIYLLLLPSIPAAWMAMARGANLG</sequence>
<keyword evidence="1" id="KW-0472">Membrane</keyword>
<reference evidence="2 3" key="1">
    <citation type="journal article" date="2022" name="Nat. Ecol. Evol.">
        <title>A masculinizing supergene underlies an exaggerated male reproductive morph in a spider.</title>
        <authorList>
            <person name="Hendrickx F."/>
            <person name="De Corte Z."/>
            <person name="Sonet G."/>
            <person name="Van Belleghem S.M."/>
            <person name="Kostlbacher S."/>
            <person name="Vangestel C."/>
        </authorList>
    </citation>
    <scope>NUCLEOTIDE SEQUENCE [LARGE SCALE GENOMIC DNA]</scope>
    <source>
        <strain evidence="2">W744_W776</strain>
    </source>
</reference>
<evidence type="ECO:0000313" key="3">
    <source>
        <dbReference type="Proteomes" id="UP000827092"/>
    </source>
</evidence>
<gene>
    <name evidence="2" type="ORF">JTE90_021625</name>
</gene>
<accession>A0AAV6VQG7</accession>
<organism evidence="2 3">
    <name type="scientific">Oedothorax gibbosus</name>
    <dbReference type="NCBI Taxonomy" id="931172"/>
    <lineage>
        <taxon>Eukaryota</taxon>
        <taxon>Metazoa</taxon>
        <taxon>Ecdysozoa</taxon>
        <taxon>Arthropoda</taxon>
        <taxon>Chelicerata</taxon>
        <taxon>Arachnida</taxon>
        <taxon>Araneae</taxon>
        <taxon>Araneomorphae</taxon>
        <taxon>Entelegynae</taxon>
        <taxon>Araneoidea</taxon>
        <taxon>Linyphiidae</taxon>
        <taxon>Erigoninae</taxon>
        <taxon>Oedothorax</taxon>
    </lineage>
</organism>
<keyword evidence="1" id="KW-1133">Transmembrane helix</keyword>
<evidence type="ECO:0000256" key="1">
    <source>
        <dbReference type="SAM" id="Phobius"/>
    </source>
</evidence>
<dbReference type="Proteomes" id="UP000827092">
    <property type="component" value="Unassembled WGS sequence"/>
</dbReference>